<gene>
    <name evidence="1" type="ORF">HNR75_000778</name>
</gene>
<dbReference type="RefSeq" id="WP_188025699.1">
    <property type="nucleotide sequence ID" value="NZ_JACHGR010000002.1"/>
</dbReference>
<organism evidence="1 2">
    <name type="scientific">Tolumonas osonensis</name>
    <dbReference type="NCBI Taxonomy" id="675874"/>
    <lineage>
        <taxon>Bacteria</taxon>
        <taxon>Pseudomonadati</taxon>
        <taxon>Pseudomonadota</taxon>
        <taxon>Gammaproteobacteria</taxon>
        <taxon>Aeromonadales</taxon>
        <taxon>Aeromonadaceae</taxon>
        <taxon>Tolumonas</taxon>
    </lineage>
</organism>
<accession>A0A841GE48</accession>
<dbReference type="Proteomes" id="UP000585721">
    <property type="component" value="Unassembled WGS sequence"/>
</dbReference>
<dbReference type="GO" id="GO:0016853">
    <property type="term" value="F:isomerase activity"/>
    <property type="evidence" value="ECO:0007669"/>
    <property type="project" value="UniProtKB-KW"/>
</dbReference>
<protein>
    <submittedName>
        <fullName evidence="1">Sugar phosphate isomerase/epimerase</fullName>
    </submittedName>
</protein>
<keyword evidence="1" id="KW-0413">Isomerase</keyword>
<dbReference type="EMBL" id="JACHGR010000002">
    <property type="protein sequence ID" value="MBB6054906.1"/>
    <property type="molecule type" value="Genomic_DNA"/>
</dbReference>
<dbReference type="SUPFAM" id="SSF51658">
    <property type="entry name" value="Xylose isomerase-like"/>
    <property type="match status" value="1"/>
</dbReference>
<evidence type="ECO:0000313" key="2">
    <source>
        <dbReference type="Proteomes" id="UP000585721"/>
    </source>
</evidence>
<sequence length="249" mass="27054">MSKEIVIVTSAYGADTVRQFGGQAALLPMIKASGADGVEIRHELLTPADQLDDLAAQISAHNLFAVYSVPESLLTDDGQPELERLALHLKNAARLKARTLKLPLGSITNDTDLSGITAVIKSQPVKLLIENDQTQEGGRISPLITFFGMVVSQKLPVSMTFDMANWNWLDEDAFVAARALAAQVAYVHVKASHTDQGKVKAIALDNSDGSWKDLLAMLPTDVPRGIEFPLEGDDLTEVTRYYVAKLKEV</sequence>
<evidence type="ECO:0000313" key="1">
    <source>
        <dbReference type="EMBL" id="MBB6054906.1"/>
    </source>
</evidence>
<reference evidence="1 2" key="1">
    <citation type="submission" date="2020-08" db="EMBL/GenBank/DDBJ databases">
        <title>Genomic Encyclopedia of Type Strains, Phase IV (KMG-IV): sequencing the most valuable type-strain genomes for metagenomic binning, comparative biology and taxonomic classification.</title>
        <authorList>
            <person name="Goeker M."/>
        </authorList>
    </citation>
    <scope>NUCLEOTIDE SEQUENCE [LARGE SCALE GENOMIC DNA]</scope>
    <source>
        <strain evidence="1 2">DSM 22975</strain>
    </source>
</reference>
<dbReference type="AlphaFoldDB" id="A0A841GE48"/>
<comment type="caution">
    <text evidence="1">The sequence shown here is derived from an EMBL/GenBank/DDBJ whole genome shotgun (WGS) entry which is preliminary data.</text>
</comment>
<name>A0A841GE48_9GAMM</name>
<dbReference type="InterPro" id="IPR036237">
    <property type="entry name" value="Xyl_isomerase-like_sf"/>
</dbReference>
<dbReference type="Gene3D" id="3.20.20.150">
    <property type="entry name" value="Divalent-metal-dependent TIM barrel enzymes"/>
    <property type="match status" value="1"/>
</dbReference>
<proteinExistence type="predicted"/>
<keyword evidence="2" id="KW-1185">Reference proteome</keyword>